<comment type="caution">
    <text evidence="2">The sequence shown here is derived from an EMBL/GenBank/DDBJ whole genome shotgun (WGS) entry which is preliminary data.</text>
</comment>
<keyword evidence="3" id="KW-1185">Reference proteome</keyword>
<accession>A0A9W9SHY4</accession>
<feature type="region of interest" description="Disordered" evidence="1">
    <location>
        <begin position="1"/>
        <end position="22"/>
    </location>
</feature>
<organism evidence="2 3">
    <name type="scientific">Penicillium cataractarum</name>
    <dbReference type="NCBI Taxonomy" id="2100454"/>
    <lineage>
        <taxon>Eukaryota</taxon>
        <taxon>Fungi</taxon>
        <taxon>Dikarya</taxon>
        <taxon>Ascomycota</taxon>
        <taxon>Pezizomycotina</taxon>
        <taxon>Eurotiomycetes</taxon>
        <taxon>Eurotiomycetidae</taxon>
        <taxon>Eurotiales</taxon>
        <taxon>Aspergillaceae</taxon>
        <taxon>Penicillium</taxon>
    </lineage>
</organism>
<reference evidence="2" key="1">
    <citation type="submission" date="2022-11" db="EMBL/GenBank/DDBJ databases">
        <authorList>
            <person name="Petersen C."/>
        </authorList>
    </citation>
    <scope>NUCLEOTIDE SEQUENCE</scope>
    <source>
        <strain evidence="2">IBT 29864</strain>
    </source>
</reference>
<evidence type="ECO:0000313" key="2">
    <source>
        <dbReference type="EMBL" id="KAJ5378029.1"/>
    </source>
</evidence>
<reference evidence="2" key="2">
    <citation type="journal article" date="2023" name="IMA Fungus">
        <title>Comparative genomic study of the Penicillium genus elucidates a diverse pangenome and 15 lateral gene transfer events.</title>
        <authorList>
            <person name="Petersen C."/>
            <person name="Sorensen T."/>
            <person name="Nielsen M.R."/>
            <person name="Sondergaard T.E."/>
            <person name="Sorensen J.L."/>
            <person name="Fitzpatrick D.A."/>
            <person name="Frisvad J.C."/>
            <person name="Nielsen K.L."/>
        </authorList>
    </citation>
    <scope>NUCLEOTIDE SEQUENCE</scope>
    <source>
        <strain evidence="2">IBT 29864</strain>
    </source>
</reference>
<dbReference type="GeneID" id="81437546"/>
<dbReference type="AlphaFoldDB" id="A0A9W9SHY4"/>
<evidence type="ECO:0000313" key="3">
    <source>
        <dbReference type="Proteomes" id="UP001147782"/>
    </source>
</evidence>
<gene>
    <name evidence="2" type="ORF">N7496_005438</name>
</gene>
<dbReference type="Proteomes" id="UP001147782">
    <property type="component" value="Unassembled WGS sequence"/>
</dbReference>
<protein>
    <submittedName>
        <fullName evidence="2">Uncharacterized protein</fullName>
    </submittedName>
</protein>
<dbReference type="RefSeq" id="XP_056556892.1">
    <property type="nucleotide sequence ID" value="XM_056698367.1"/>
</dbReference>
<name>A0A9W9SHY4_9EURO</name>
<dbReference type="EMBL" id="JAPZBS010000004">
    <property type="protein sequence ID" value="KAJ5378029.1"/>
    <property type="molecule type" value="Genomic_DNA"/>
</dbReference>
<proteinExistence type="predicted"/>
<feature type="compositionally biased region" description="Polar residues" evidence="1">
    <location>
        <begin position="1"/>
        <end position="13"/>
    </location>
</feature>
<evidence type="ECO:0000256" key="1">
    <source>
        <dbReference type="SAM" id="MobiDB-lite"/>
    </source>
</evidence>
<sequence length="156" mass="17678">MSTPDARQITNNHTSHEGDAPPLEEYWRIIDSMNPDPEMRAKLRRLLEPPISDYNKDVAAGMIQGMQILQSYAQELPHALPDRKSRIYDHARKIQIVLARILDVAVDGQPVPGRRVVLEIMERNSQRFSAPLYTAIARVCGHPRFNRPSDSQGADV</sequence>
<dbReference type="OrthoDB" id="10486001at2759"/>